<organism evidence="3">
    <name type="scientific">Scrofimicrobium appendicitidis</name>
    <dbReference type="NCBI Taxonomy" id="3079930"/>
    <lineage>
        <taxon>Bacteria</taxon>
        <taxon>Bacillati</taxon>
        <taxon>Actinomycetota</taxon>
        <taxon>Actinomycetes</taxon>
        <taxon>Actinomycetales</taxon>
        <taxon>Actinomycetaceae</taxon>
        <taxon>Scrofimicrobium</taxon>
    </lineage>
</organism>
<sequence>MSSLPIDPADPVLAGAVWTHLAEPGDPAVRILQRVLGSEAALQWVFADEAGPVPEETIPWATCHERWHPRARALNLGQSLTELHRLGGRIIVPSSPDWPAQLGALEDREPQALWVLGAGNLGAHSVALVGARASSDYGNRVGATLARDLVSAGYPVISGGAYGIDAAAHWASVAAARPDGFAGVAVLCGGVGNRYPRSNEEMFQQLMKVGMLISEVPPHWRPARWRFLERNRIIAALSQVTVVVEAGVRSGALATANRALEQGRPVGAVPGPITSPTSSGCHQLLRDGAELIGSLDDVLNLLPGQGVGGESAGTTASPADLSPVARVVWDAFPRSGLAGVQQLGLAGGLGVSEVETALLEMQLRGLVGREGATWVRLEVQ</sequence>
<evidence type="ECO:0000313" key="3">
    <source>
        <dbReference type="EMBL" id="XBW08751.1"/>
    </source>
</evidence>
<dbReference type="PANTHER" id="PTHR43022:SF1">
    <property type="entry name" value="PROTEIN SMF"/>
    <property type="match status" value="1"/>
</dbReference>
<proteinExistence type="inferred from homology"/>
<reference evidence="3" key="1">
    <citation type="submission" date="2023-11" db="EMBL/GenBank/DDBJ databases">
        <title>Scrofimicrobium hongkongense sp. nov., isolated from a patient with peritonitis.</title>
        <authorList>
            <person name="Lao H.Y."/>
            <person name="Wong A.Y.P."/>
            <person name="Ng T.L."/>
            <person name="Wong R.Y.L."/>
            <person name="Yau M.C.Y."/>
            <person name="Lam J.Y.W."/>
            <person name="Siu G.K.H."/>
        </authorList>
    </citation>
    <scope>NUCLEOTIDE SEQUENCE</scope>
    <source>
        <strain evidence="3">R131</strain>
    </source>
</reference>
<dbReference type="InterPro" id="IPR057666">
    <property type="entry name" value="DrpA_SLOG"/>
</dbReference>
<name>A0AAU7V907_9ACTO</name>
<gene>
    <name evidence="3" type="primary">dprA</name>
    <name evidence="3" type="ORF">SAC06_04125</name>
</gene>
<dbReference type="SUPFAM" id="SSF102405">
    <property type="entry name" value="MCP/YpsA-like"/>
    <property type="match status" value="1"/>
</dbReference>
<dbReference type="Pfam" id="PF02481">
    <property type="entry name" value="DNA_processg_A"/>
    <property type="match status" value="1"/>
</dbReference>
<feature type="domain" description="Smf/DprA SLOG" evidence="2">
    <location>
        <begin position="90"/>
        <end position="302"/>
    </location>
</feature>
<dbReference type="NCBIfam" id="TIGR00732">
    <property type="entry name" value="dprA"/>
    <property type="match status" value="1"/>
</dbReference>
<dbReference type="KEGG" id="sapp:SAC06_04125"/>
<accession>A0AAU7V907</accession>
<protein>
    <submittedName>
        <fullName evidence="3">DNA-processing protein DprA</fullName>
    </submittedName>
</protein>
<evidence type="ECO:0000256" key="1">
    <source>
        <dbReference type="ARBA" id="ARBA00006525"/>
    </source>
</evidence>
<dbReference type="Gene3D" id="3.40.50.450">
    <property type="match status" value="1"/>
</dbReference>
<dbReference type="AlphaFoldDB" id="A0AAU7V907"/>
<dbReference type="RefSeq" id="WP_350258951.1">
    <property type="nucleotide sequence ID" value="NZ_CP138335.1"/>
</dbReference>
<comment type="similarity">
    <text evidence="1">Belongs to the DprA/Smf family.</text>
</comment>
<dbReference type="PANTHER" id="PTHR43022">
    <property type="entry name" value="PROTEIN SMF"/>
    <property type="match status" value="1"/>
</dbReference>
<evidence type="ECO:0000259" key="2">
    <source>
        <dbReference type="Pfam" id="PF02481"/>
    </source>
</evidence>
<dbReference type="GO" id="GO:0009294">
    <property type="term" value="P:DNA-mediated transformation"/>
    <property type="evidence" value="ECO:0007669"/>
    <property type="project" value="InterPro"/>
</dbReference>
<dbReference type="InterPro" id="IPR003488">
    <property type="entry name" value="DprA"/>
</dbReference>
<dbReference type="EMBL" id="CP138335">
    <property type="protein sequence ID" value="XBW08751.1"/>
    <property type="molecule type" value="Genomic_DNA"/>
</dbReference>